<dbReference type="Pfam" id="PF14215">
    <property type="entry name" value="bHLH-MYC_N"/>
    <property type="match status" value="1"/>
</dbReference>
<feature type="domain" description="Transcription factor MYC/MYB N-terminal" evidence="4">
    <location>
        <begin position="18"/>
        <end position="158"/>
    </location>
</feature>
<gene>
    <name evidence="5" type="ORF">F2Q70_00004882</name>
</gene>
<evidence type="ECO:0000313" key="5">
    <source>
        <dbReference type="EMBL" id="KAF2571915.1"/>
    </source>
</evidence>
<organism evidence="5">
    <name type="scientific">Brassica cretica</name>
    <name type="common">Mustard</name>
    <dbReference type="NCBI Taxonomy" id="69181"/>
    <lineage>
        <taxon>Eukaryota</taxon>
        <taxon>Viridiplantae</taxon>
        <taxon>Streptophyta</taxon>
        <taxon>Embryophyta</taxon>
        <taxon>Tracheophyta</taxon>
        <taxon>Spermatophyta</taxon>
        <taxon>Magnoliopsida</taxon>
        <taxon>eudicotyledons</taxon>
        <taxon>Gunneridae</taxon>
        <taxon>Pentapetalae</taxon>
        <taxon>rosids</taxon>
        <taxon>malvids</taxon>
        <taxon>Brassicales</taxon>
        <taxon>Brassicaceae</taxon>
        <taxon>Brassiceae</taxon>
        <taxon>Brassica</taxon>
    </lineage>
</organism>
<evidence type="ECO:0000256" key="2">
    <source>
        <dbReference type="ARBA" id="ARBA00023163"/>
    </source>
</evidence>
<dbReference type="PANTHER" id="PTHR47375:SF1">
    <property type="entry name" value="GB|AAF34833.1"/>
    <property type="match status" value="1"/>
</dbReference>
<sequence length="205" mass="22529">MAKLLMGVRGGNGCKIGDESGSLMLMWEDGFCGGGGRSEDLFWNQTLKVKILSEKNSARCPFGYTIMEKGGLMGKDVKLLLINVTNGYSKNHLNLNPILLITGRVLLMLYIPPEWTDQFESGIQTIAVIQAGHGLLQLGSCKIIQEDLHFVLRMRQMFESIGYRSGFYLSQLFSSNGTAATPSSSSVTNQQLQSQGFNWGSHSPL</sequence>
<dbReference type="AlphaFoldDB" id="A0A8S9IQQ3"/>
<evidence type="ECO:0000256" key="1">
    <source>
        <dbReference type="ARBA" id="ARBA00023015"/>
    </source>
</evidence>
<protein>
    <recommendedName>
        <fullName evidence="4">Transcription factor MYC/MYB N-terminal domain-containing protein</fullName>
    </recommendedName>
</protein>
<dbReference type="EMBL" id="QGKY02001015">
    <property type="protein sequence ID" value="KAF2571915.1"/>
    <property type="molecule type" value="Genomic_DNA"/>
</dbReference>
<reference evidence="5" key="1">
    <citation type="submission" date="2019-12" db="EMBL/GenBank/DDBJ databases">
        <title>Genome sequencing and annotation of Brassica cretica.</title>
        <authorList>
            <person name="Studholme D.J."/>
            <person name="Sarris P.F."/>
        </authorList>
    </citation>
    <scope>NUCLEOTIDE SEQUENCE</scope>
    <source>
        <strain evidence="5">PFS-102/07</strain>
        <tissue evidence="5">Leaf</tissue>
    </source>
</reference>
<name>A0A8S9IQQ3_BRACR</name>
<dbReference type="InterPro" id="IPR044170">
    <property type="entry name" value="RSS3-like"/>
</dbReference>
<dbReference type="InterPro" id="IPR025610">
    <property type="entry name" value="MYC/MYB_N"/>
</dbReference>
<keyword evidence="2" id="KW-0804">Transcription</keyword>
<evidence type="ECO:0000259" key="4">
    <source>
        <dbReference type="Pfam" id="PF14215"/>
    </source>
</evidence>
<feature type="region of interest" description="Disordered" evidence="3">
    <location>
        <begin position="184"/>
        <end position="205"/>
    </location>
</feature>
<evidence type="ECO:0000256" key="3">
    <source>
        <dbReference type="SAM" id="MobiDB-lite"/>
    </source>
</evidence>
<proteinExistence type="predicted"/>
<dbReference type="PANTHER" id="PTHR47375">
    <property type="entry name" value="GB|AAF34833.1"/>
    <property type="match status" value="1"/>
</dbReference>
<keyword evidence="1" id="KW-0805">Transcription regulation</keyword>
<comment type="caution">
    <text evidence="5">The sequence shown here is derived from an EMBL/GenBank/DDBJ whole genome shotgun (WGS) entry which is preliminary data.</text>
</comment>
<accession>A0A8S9IQQ3</accession>